<gene>
    <name evidence="1" type="ORF">PAT3040_06096</name>
</gene>
<dbReference type="Proteomes" id="UP000245202">
    <property type="component" value="Unassembled WGS sequence"/>
</dbReference>
<dbReference type="RefSeq" id="WP_179215900.1">
    <property type="nucleotide sequence ID" value="NZ_BDQX01000394.1"/>
</dbReference>
<reference evidence="1 2" key="1">
    <citation type="submission" date="2017-08" db="EMBL/GenBank/DDBJ databases">
        <title>Substantial Increase in Enzyme Production by Combined Drug-Resistance Mutations in Paenibacillus agaridevorans.</title>
        <authorList>
            <person name="Tanaka Y."/>
            <person name="Funane K."/>
            <person name="Hosaka T."/>
            <person name="Shiwa Y."/>
            <person name="Fujita N."/>
            <person name="Miyazaki T."/>
            <person name="Yoshikawa H."/>
            <person name="Murakami K."/>
            <person name="Kasahara K."/>
            <person name="Inaoka T."/>
            <person name="Hiraga Y."/>
            <person name="Ochi K."/>
        </authorList>
    </citation>
    <scope>NUCLEOTIDE SEQUENCE [LARGE SCALE GENOMIC DNA]</scope>
    <source>
        <strain evidence="1 2">T-3040</strain>
    </source>
</reference>
<dbReference type="Pfam" id="PF09148">
    <property type="entry name" value="DUF1934"/>
    <property type="match status" value="1"/>
</dbReference>
<accession>A0A2R5EYU7</accession>
<evidence type="ECO:0000313" key="2">
    <source>
        <dbReference type="Proteomes" id="UP000245202"/>
    </source>
</evidence>
<keyword evidence="2" id="KW-1185">Reference proteome</keyword>
<dbReference type="InterPro" id="IPR012674">
    <property type="entry name" value="Calycin"/>
</dbReference>
<sequence length="146" mass="16797">MEASGKALLTLESVQDGERVQEIYHGEWFRKARSLYIRYTEADGEIRTLIRYSRGELALTRSGAVKMEQTFVDGQRRRGSYRSAMTAFELETDTTKLSIQGGGAEHDGQGLPALLPFTLEWKYRLLVEERLSGRFHIRLCIQEEHE</sequence>
<dbReference type="SUPFAM" id="SSF50814">
    <property type="entry name" value="Lipocalins"/>
    <property type="match status" value="1"/>
</dbReference>
<organism evidence="1 2">
    <name type="scientific">Paenibacillus agaridevorans</name>
    <dbReference type="NCBI Taxonomy" id="171404"/>
    <lineage>
        <taxon>Bacteria</taxon>
        <taxon>Bacillati</taxon>
        <taxon>Bacillota</taxon>
        <taxon>Bacilli</taxon>
        <taxon>Bacillales</taxon>
        <taxon>Paenibacillaceae</taxon>
        <taxon>Paenibacillus</taxon>
    </lineage>
</organism>
<protein>
    <recommendedName>
        <fullName evidence="3">DUF1934 domain-containing protein</fullName>
    </recommendedName>
</protein>
<proteinExistence type="predicted"/>
<dbReference type="Gene3D" id="2.40.128.20">
    <property type="match status" value="1"/>
</dbReference>
<name>A0A2R5EYU7_9BACL</name>
<dbReference type="AlphaFoldDB" id="A0A2R5EYU7"/>
<evidence type="ECO:0008006" key="3">
    <source>
        <dbReference type="Google" id="ProtNLM"/>
    </source>
</evidence>
<evidence type="ECO:0000313" key="1">
    <source>
        <dbReference type="EMBL" id="GBG11295.1"/>
    </source>
</evidence>
<dbReference type="EMBL" id="BDQX01000394">
    <property type="protein sequence ID" value="GBG11295.1"/>
    <property type="molecule type" value="Genomic_DNA"/>
</dbReference>
<dbReference type="InterPro" id="IPR015231">
    <property type="entry name" value="DUF1934"/>
</dbReference>
<comment type="caution">
    <text evidence="1">The sequence shown here is derived from an EMBL/GenBank/DDBJ whole genome shotgun (WGS) entry which is preliminary data.</text>
</comment>